<dbReference type="InterPro" id="IPR019587">
    <property type="entry name" value="Polyketide_cyclase/dehydratase"/>
</dbReference>
<dbReference type="CDD" id="cd07821">
    <property type="entry name" value="PYR_PYL_RCAR_like"/>
    <property type="match status" value="1"/>
</dbReference>
<reference evidence="1 2" key="1">
    <citation type="submission" date="2020-08" db="EMBL/GenBank/DDBJ databases">
        <title>Genomic Encyclopedia of Type Strains, Phase III (KMG-III): the genomes of soil and plant-associated and newly described type strains.</title>
        <authorList>
            <person name="Whitman W."/>
        </authorList>
    </citation>
    <scope>NUCLEOTIDE SEQUENCE [LARGE SCALE GENOMIC DNA]</scope>
    <source>
        <strain evidence="1 2">CECT 8803</strain>
    </source>
</reference>
<protein>
    <recommendedName>
        <fullName evidence="3">Polyketide cyclase / dehydrase and lipid transport</fullName>
    </recommendedName>
</protein>
<evidence type="ECO:0000313" key="1">
    <source>
        <dbReference type="EMBL" id="MBB3066932.1"/>
    </source>
</evidence>
<organism evidence="1 2">
    <name type="scientific">Limibacillus halophilus</name>
    <dbReference type="NCBI Taxonomy" id="1579333"/>
    <lineage>
        <taxon>Bacteria</taxon>
        <taxon>Pseudomonadati</taxon>
        <taxon>Pseudomonadota</taxon>
        <taxon>Alphaproteobacteria</taxon>
        <taxon>Rhodospirillales</taxon>
        <taxon>Rhodovibrionaceae</taxon>
        <taxon>Limibacillus</taxon>
    </lineage>
</organism>
<comment type="caution">
    <text evidence="1">The sequence shown here is derived from an EMBL/GenBank/DDBJ whole genome shotgun (WGS) entry which is preliminary data.</text>
</comment>
<evidence type="ECO:0000313" key="2">
    <source>
        <dbReference type="Proteomes" id="UP000581135"/>
    </source>
</evidence>
<keyword evidence="2" id="KW-1185">Reference proteome</keyword>
<dbReference type="EMBL" id="JACHXA010000012">
    <property type="protein sequence ID" value="MBB3066932.1"/>
    <property type="molecule type" value="Genomic_DNA"/>
</dbReference>
<dbReference type="RefSeq" id="WP_183417761.1">
    <property type="nucleotide sequence ID" value="NZ_JACHXA010000012.1"/>
</dbReference>
<dbReference type="Gene3D" id="3.30.530.20">
    <property type="match status" value="1"/>
</dbReference>
<dbReference type="Proteomes" id="UP000581135">
    <property type="component" value="Unassembled WGS sequence"/>
</dbReference>
<dbReference type="PANTHER" id="PTHR39332">
    <property type="entry name" value="BLL4707 PROTEIN"/>
    <property type="match status" value="1"/>
</dbReference>
<name>A0A839SWQ3_9PROT</name>
<evidence type="ECO:0008006" key="3">
    <source>
        <dbReference type="Google" id="ProtNLM"/>
    </source>
</evidence>
<dbReference type="PANTHER" id="PTHR39332:SF7">
    <property type="entry name" value="SRPBCC FAMILY PROTEIN"/>
    <property type="match status" value="1"/>
</dbReference>
<dbReference type="AlphaFoldDB" id="A0A839SWQ3"/>
<proteinExistence type="predicted"/>
<gene>
    <name evidence="1" type="ORF">FHR98_003248</name>
</gene>
<dbReference type="SUPFAM" id="SSF55961">
    <property type="entry name" value="Bet v1-like"/>
    <property type="match status" value="1"/>
</dbReference>
<accession>A0A839SWQ3</accession>
<dbReference type="InterPro" id="IPR023393">
    <property type="entry name" value="START-like_dom_sf"/>
</dbReference>
<sequence>MASVNLKQPLLVPADIVWGLIGQFNGVPDWHPAVEKCEIETKDGETIRHLALAGGGSIVERQTTHDGGARSYSYEILSPGPLPIANYKATITVHSKGSGCEVEWSSDFEAKGAAEGDAVAAVRGVYEAGFANLRKMFGAG</sequence>
<dbReference type="Pfam" id="PF10604">
    <property type="entry name" value="Polyketide_cyc2"/>
    <property type="match status" value="1"/>
</dbReference>